<dbReference type="GO" id="GO:0000976">
    <property type="term" value="F:transcription cis-regulatory region binding"/>
    <property type="evidence" value="ECO:0007669"/>
    <property type="project" value="TreeGrafter"/>
</dbReference>
<feature type="DNA-binding region" description="H-T-H motif" evidence="2">
    <location>
        <begin position="55"/>
        <end position="74"/>
    </location>
</feature>
<dbReference type="GO" id="GO:0003700">
    <property type="term" value="F:DNA-binding transcription factor activity"/>
    <property type="evidence" value="ECO:0007669"/>
    <property type="project" value="TreeGrafter"/>
</dbReference>
<evidence type="ECO:0000256" key="1">
    <source>
        <dbReference type="ARBA" id="ARBA00023125"/>
    </source>
</evidence>
<dbReference type="RefSeq" id="WP_177100353.1">
    <property type="nucleotide sequence ID" value="NZ_JACAQB010000003.1"/>
</dbReference>
<dbReference type="AlphaFoldDB" id="A0A7Y7XAT9"/>
<evidence type="ECO:0000256" key="3">
    <source>
        <dbReference type="SAM" id="MobiDB-lite"/>
    </source>
</evidence>
<sequence>MKNGFGNAGKPAAHSLKSRAKPLKRPSQARAIFTVEAIYEAFVRIWQRSGWPALTTRAVALEAGVAIGTLYDYFPSKAALLSGYVRHSVERLLRQLDEQVIQAEGLDWPTRVERLVHLSGHPAGADQPLFDYPLLMLEHQIAEPKHHQRVFQELSQKWREAFDACTDLAPRPLQESIDAWLVLVWGGRRYCITAQLSPTQIDAWLKEAQGLIRQRLENPP</sequence>
<dbReference type="PANTHER" id="PTHR30055:SF226">
    <property type="entry name" value="HTH-TYPE TRANSCRIPTIONAL REGULATOR PKSA"/>
    <property type="match status" value="1"/>
</dbReference>
<evidence type="ECO:0000256" key="2">
    <source>
        <dbReference type="PROSITE-ProRule" id="PRU00335"/>
    </source>
</evidence>
<dbReference type="Gene3D" id="1.10.357.10">
    <property type="entry name" value="Tetracycline Repressor, domain 2"/>
    <property type="match status" value="1"/>
</dbReference>
<proteinExistence type="predicted"/>
<feature type="domain" description="HTH tetR-type" evidence="4">
    <location>
        <begin position="32"/>
        <end position="92"/>
    </location>
</feature>
<evidence type="ECO:0000313" key="6">
    <source>
        <dbReference type="Proteomes" id="UP000539985"/>
    </source>
</evidence>
<dbReference type="SUPFAM" id="SSF46689">
    <property type="entry name" value="Homeodomain-like"/>
    <property type="match status" value="1"/>
</dbReference>
<dbReference type="Pfam" id="PF00440">
    <property type="entry name" value="TetR_N"/>
    <property type="match status" value="1"/>
</dbReference>
<dbReference type="Proteomes" id="UP000539985">
    <property type="component" value="Unassembled WGS sequence"/>
</dbReference>
<organism evidence="5 6">
    <name type="scientific">Pseudomonas gingeri</name>
    <dbReference type="NCBI Taxonomy" id="117681"/>
    <lineage>
        <taxon>Bacteria</taxon>
        <taxon>Pseudomonadati</taxon>
        <taxon>Pseudomonadota</taxon>
        <taxon>Gammaproteobacteria</taxon>
        <taxon>Pseudomonadales</taxon>
        <taxon>Pseudomonadaceae</taxon>
        <taxon>Pseudomonas</taxon>
    </lineage>
</organism>
<dbReference type="PRINTS" id="PR00455">
    <property type="entry name" value="HTHTETR"/>
</dbReference>
<evidence type="ECO:0000313" key="5">
    <source>
        <dbReference type="EMBL" id="NWB95308.1"/>
    </source>
</evidence>
<dbReference type="PANTHER" id="PTHR30055">
    <property type="entry name" value="HTH-TYPE TRANSCRIPTIONAL REGULATOR RUTR"/>
    <property type="match status" value="1"/>
</dbReference>
<feature type="region of interest" description="Disordered" evidence="3">
    <location>
        <begin position="1"/>
        <end position="22"/>
    </location>
</feature>
<accession>A0A7Y7XAT9</accession>
<protein>
    <submittedName>
        <fullName evidence="5">TetR/AcrR family transcriptional regulator</fullName>
    </submittedName>
</protein>
<name>A0A7Y7XAT9_9PSED</name>
<dbReference type="EMBL" id="JACAQB010000003">
    <property type="protein sequence ID" value="NWB95308.1"/>
    <property type="molecule type" value="Genomic_DNA"/>
</dbReference>
<dbReference type="PROSITE" id="PS50977">
    <property type="entry name" value="HTH_TETR_2"/>
    <property type="match status" value="1"/>
</dbReference>
<evidence type="ECO:0000259" key="4">
    <source>
        <dbReference type="PROSITE" id="PS50977"/>
    </source>
</evidence>
<dbReference type="InterPro" id="IPR001647">
    <property type="entry name" value="HTH_TetR"/>
</dbReference>
<gene>
    <name evidence="5" type="ORF">HX882_05305</name>
</gene>
<dbReference type="InterPro" id="IPR009057">
    <property type="entry name" value="Homeodomain-like_sf"/>
</dbReference>
<keyword evidence="1 2" id="KW-0238">DNA-binding</keyword>
<reference evidence="5 6" key="1">
    <citation type="submission" date="2020-04" db="EMBL/GenBank/DDBJ databases">
        <title>Molecular characterization of pseudomonads from Agaricus bisporus reveal novel blotch 2 pathogens in Western Europe.</title>
        <authorList>
            <person name="Taparia T."/>
            <person name="Krijger M."/>
            <person name="Haynes E."/>
            <person name="Elpinstone J.G."/>
            <person name="Noble R."/>
            <person name="Van Der Wolf J."/>
        </authorList>
    </citation>
    <scope>NUCLEOTIDE SEQUENCE [LARGE SCALE GENOMIC DNA]</scope>
    <source>
        <strain evidence="5 6">H7001</strain>
    </source>
</reference>
<dbReference type="InterPro" id="IPR050109">
    <property type="entry name" value="HTH-type_TetR-like_transc_reg"/>
</dbReference>
<comment type="caution">
    <text evidence="5">The sequence shown here is derived from an EMBL/GenBank/DDBJ whole genome shotgun (WGS) entry which is preliminary data.</text>
</comment>